<dbReference type="Proteomes" id="UP000676325">
    <property type="component" value="Unassembled WGS sequence"/>
</dbReference>
<comment type="caution">
    <text evidence="7">The sequence shown here is derived from an EMBL/GenBank/DDBJ whole genome shotgun (WGS) entry which is preliminary data.</text>
</comment>
<evidence type="ECO:0000313" key="7">
    <source>
        <dbReference type="EMBL" id="MBR7830851.1"/>
    </source>
</evidence>
<dbReference type="RefSeq" id="WP_212521970.1">
    <property type="nucleotide sequence ID" value="NZ_JAGSOH010000161.1"/>
</dbReference>
<organism evidence="7 8">
    <name type="scientific">Actinospica acidithermotolerans</name>
    <dbReference type="NCBI Taxonomy" id="2828514"/>
    <lineage>
        <taxon>Bacteria</taxon>
        <taxon>Bacillati</taxon>
        <taxon>Actinomycetota</taxon>
        <taxon>Actinomycetes</taxon>
        <taxon>Catenulisporales</taxon>
        <taxon>Actinospicaceae</taxon>
        <taxon>Actinospica</taxon>
    </lineage>
</organism>
<dbReference type="GO" id="GO:0016887">
    <property type="term" value="F:ATP hydrolysis activity"/>
    <property type="evidence" value="ECO:0007669"/>
    <property type="project" value="InterPro"/>
</dbReference>
<dbReference type="AlphaFoldDB" id="A0A941EG60"/>
<gene>
    <name evidence="7" type="ORF">KDK95_31395</name>
</gene>
<dbReference type="Gene3D" id="3.40.50.300">
    <property type="entry name" value="P-loop containing nucleotide triphosphate hydrolases"/>
    <property type="match status" value="1"/>
</dbReference>
<evidence type="ECO:0000256" key="5">
    <source>
        <dbReference type="SAM" id="MobiDB-lite"/>
    </source>
</evidence>
<evidence type="ECO:0000256" key="4">
    <source>
        <dbReference type="ARBA" id="ARBA00022840"/>
    </source>
</evidence>
<keyword evidence="1" id="KW-0813">Transport</keyword>
<feature type="domain" description="ABC transporter" evidence="6">
    <location>
        <begin position="20"/>
        <end position="143"/>
    </location>
</feature>
<protein>
    <submittedName>
        <fullName evidence="7">Sugar ABC transporter ATP-binding protein</fullName>
    </submittedName>
</protein>
<dbReference type="EMBL" id="JAGSOH010000161">
    <property type="protein sequence ID" value="MBR7830851.1"/>
    <property type="molecule type" value="Genomic_DNA"/>
</dbReference>
<dbReference type="Pfam" id="PF00005">
    <property type="entry name" value="ABC_tran"/>
    <property type="match status" value="1"/>
</dbReference>
<feature type="compositionally biased region" description="Low complexity" evidence="5">
    <location>
        <begin position="153"/>
        <end position="178"/>
    </location>
</feature>
<evidence type="ECO:0000313" key="8">
    <source>
        <dbReference type="Proteomes" id="UP000676325"/>
    </source>
</evidence>
<dbReference type="InterPro" id="IPR050107">
    <property type="entry name" value="ABC_carbohydrate_import_ATPase"/>
</dbReference>
<evidence type="ECO:0000256" key="1">
    <source>
        <dbReference type="ARBA" id="ARBA00022448"/>
    </source>
</evidence>
<reference evidence="7" key="1">
    <citation type="submission" date="2021-04" db="EMBL/GenBank/DDBJ databases">
        <title>Genome based classification of Actinospica acidithermotolerans sp. nov., an actinobacterium isolated from an Indonesian hot spring.</title>
        <authorList>
            <person name="Kusuma A.B."/>
            <person name="Putra K.E."/>
            <person name="Nafisah S."/>
            <person name="Loh J."/>
            <person name="Nouioui I."/>
            <person name="Goodfellow M."/>
        </authorList>
    </citation>
    <scope>NUCLEOTIDE SEQUENCE</scope>
    <source>
        <strain evidence="7">MGRD01-02</strain>
    </source>
</reference>
<dbReference type="PANTHER" id="PTHR43790">
    <property type="entry name" value="CARBOHYDRATE TRANSPORT ATP-BINDING PROTEIN MG119-RELATED"/>
    <property type="match status" value="1"/>
</dbReference>
<dbReference type="PANTHER" id="PTHR43790:SF9">
    <property type="entry name" value="GALACTOFURANOSE TRANSPORTER ATP-BINDING PROTEIN YTFR"/>
    <property type="match status" value="1"/>
</dbReference>
<accession>A0A941EG60</accession>
<dbReference type="InterPro" id="IPR027417">
    <property type="entry name" value="P-loop_NTPase"/>
</dbReference>
<evidence type="ECO:0000256" key="3">
    <source>
        <dbReference type="ARBA" id="ARBA00022741"/>
    </source>
</evidence>
<dbReference type="GO" id="GO:0005524">
    <property type="term" value="F:ATP binding"/>
    <property type="evidence" value="ECO:0007669"/>
    <property type="project" value="UniProtKB-KW"/>
</dbReference>
<keyword evidence="3" id="KW-0547">Nucleotide-binding</keyword>
<evidence type="ECO:0000259" key="6">
    <source>
        <dbReference type="Pfam" id="PF00005"/>
    </source>
</evidence>
<name>A0A941EG60_9ACTN</name>
<feature type="region of interest" description="Disordered" evidence="5">
    <location>
        <begin position="148"/>
        <end position="178"/>
    </location>
</feature>
<keyword evidence="8" id="KW-1185">Reference proteome</keyword>
<dbReference type="InterPro" id="IPR003439">
    <property type="entry name" value="ABC_transporter-like_ATP-bd"/>
</dbReference>
<sequence length="178" mass="18576">MTGRLEVAGLSKTFGPTRALRGVGLTLAPGELHGLVGQNGCGKSTLVKILTGVYTPDPGGSITVDGKPLGLPVRPAAQRAAGVSVVHQNLGLVDDRTVWENVRLGRYQAARFTRRISRKAERAESARILEGLGYHLDVDAPVGRLSAQDRAAGWSSSTSPPARSAGRPAGASSSWSGR</sequence>
<keyword evidence="2" id="KW-0677">Repeat</keyword>
<dbReference type="SUPFAM" id="SSF52540">
    <property type="entry name" value="P-loop containing nucleoside triphosphate hydrolases"/>
    <property type="match status" value="1"/>
</dbReference>
<proteinExistence type="predicted"/>
<evidence type="ECO:0000256" key="2">
    <source>
        <dbReference type="ARBA" id="ARBA00022737"/>
    </source>
</evidence>
<keyword evidence="4 7" id="KW-0067">ATP-binding</keyword>